<dbReference type="EMBL" id="MLJW01000007">
    <property type="protein sequence ID" value="OIR16310.1"/>
    <property type="molecule type" value="Genomic_DNA"/>
</dbReference>
<evidence type="ECO:0000256" key="1">
    <source>
        <dbReference type="SAM" id="Phobius"/>
    </source>
</evidence>
<dbReference type="AlphaFoldDB" id="A0A1J5TW66"/>
<keyword evidence="1" id="KW-1133">Transmembrane helix</keyword>
<sequence>MTYRYSKRLVIFQLAAALAMLIALYIGTKPMIWGWLLFSPLFLFVVVKAVRTYKYSLTINDDCITVVDFNKRAQYQVSDITAINVWPAKGERIAIITFPDWKKLSFPSHLEGFDDLVALLTTKTKLQKQTLESW</sequence>
<keyword evidence="1" id="KW-0472">Membrane</keyword>
<evidence type="ECO:0000313" key="2">
    <source>
        <dbReference type="EMBL" id="OIR16310.1"/>
    </source>
</evidence>
<accession>A0A1J5TW66</accession>
<gene>
    <name evidence="2" type="ORF">GALL_30310</name>
</gene>
<feature type="transmembrane region" description="Helical" evidence="1">
    <location>
        <begin position="9"/>
        <end position="26"/>
    </location>
</feature>
<keyword evidence="1" id="KW-0812">Transmembrane</keyword>
<comment type="caution">
    <text evidence="2">The sequence shown here is derived from an EMBL/GenBank/DDBJ whole genome shotgun (WGS) entry which is preliminary data.</text>
</comment>
<evidence type="ECO:0008006" key="3">
    <source>
        <dbReference type="Google" id="ProtNLM"/>
    </source>
</evidence>
<reference evidence="2" key="1">
    <citation type="submission" date="2016-10" db="EMBL/GenBank/DDBJ databases">
        <title>Sequence of Gallionella enrichment culture.</title>
        <authorList>
            <person name="Poehlein A."/>
            <person name="Muehling M."/>
            <person name="Daniel R."/>
        </authorList>
    </citation>
    <scope>NUCLEOTIDE SEQUENCE</scope>
</reference>
<protein>
    <recommendedName>
        <fullName evidence="3">YcxB-like protein domain-containing protein</fullName>
    </recommendedName>
</protein>
<name>A0A1J5TW66_9ZZZZ</name>
<organism evidence="2">
    <name type="scientific">mine drainage metagenome</name>
    <dbReference type="NCBI Taxonomy" id="410659"/>
    <lineage>
        <taxon>unclassified sequences</taxon>
        <taxon>metagenomes</taxon>
        <taxon>ecological metagenomes</taxon>
    </lineage>
</organism>
<feature type="transmembrane region" description="Helical" evidence="1">
    <location>
        <begin position="32"/>
        <end position="50"/>
    </location>
</feature>
<proteinExistence type="predicted"/>